<evidence type="ECO:0000313" key="8">
    <source>
        <dbReference type="Proteomes" id="UP000823821"/>
    </source>
</evidence>
<keyword evidence="7" id="KW-0436">Ligase</keyword>
<dbReference type="AlphaFoldDB" id="A0A9D2HM94"/>
<protein>
    <submittedName>
        <fullName evidence="7">O-antigen ligase family protein</fullName>
    </submittedName>
</protein>
<feature type="transmembrane region" description="Helical" evidence="5">
    <location>
        <begin position="81"/>
        <end position="101"/>
    </location>
</feature>
<reference evidence="7" key="2">
    <citation type="submission" date="2021-04" db="EMBL/GenBank/DDBJ databases">
        <authorList>
            <person name="Gilroy R."/>
        </authorList>
    </citation>
    <scope>NUCLEOTIDE SEQUENCE</scope>
    <source>
        <strain evidence="7">5032</strain>
    </source>
</reference>
<comment type="caution">
    <text evidence="7">The sequence shown here is derived from an EMBL/GenBank/DDBJ whole genome shotgun (WGS) entry which is preliminary data.</text>
</comment>
<dbReference type="GO" id="GO:0016020">
    <property type="term" value="C:membrane"/>
    <property type="evidence" value="ECO:0007669"/>
    <property type="project" value="UniProtKB-SubCell"/>
</dbReference>
<organism evidence="7 8">
    <name type="scientific">Candidatus Desulfovibrio intestinavium</name>
    <dbReference type="NCBI Taxonomy" id="2838534"/>
    <lineage>
        <taxon>Bacteria</taxon>
        <taxon>Pseudomonadati</taxon>
        <taxon>Thermodesulfobacteriota</taxon>
        <taxon>Desulfovibrionia</taxon>
        <taxon>Desulfovibrionales</taxon>
        <taxon>Desulfovibrionaceae</taxon>
        <taxon>Desulfovibrio</taxon>
    </lineage>
</organism>
<evidence type="ECO:0000256" key="4">
    <source>
        <dbReference type="ARBA" id="ARBA00023136"/>
    </source>
</evidence>
<evidence type="ECO:0000256" key="3">
    <source>
        <dbReference type="ARBA" id="ARBA00022989"/>
    </source>
</evidence>
<dbReference type="Proteomes" id="UP000823821">
    <property type="component" value="Unassembled WGS sequence"/>
</dbReference>
<keyword evidence="2 5" id="KW-0812">Transmembrane</keyword>
<feature type="transmembrane region" description="Helical" evidence="5">
    <location>
        <begin position="402"/>
        <end position="421"/>
    </location>
</feature>
<dbReference type="PANTHER" id="PTHR37422:SF13">
    <property type="entry name" value="LIPOPOLYSACCHARIDE BIOSYNTHESIS PROTEIN PA4999-RELATED"/>
    <property type="match status" value="1"/>
</dbReference>
<evidence type="ECO:0000256" key="1">
    <source>
        <dbReference type="ARBA" id="ARBA00004141"/>
    </source>
</evidence>
<dbReference type="InterPro" id="IPR051533">
    <property type="entry name" value="WaaL-like"/>
</dbReference>
<dbReference type="PANTHER" id="PTHR37422">
    <property type="entry name" value="TEICHURONIC ACID BIOSYNTHESIS PROTEIN TUAE"/>
    <property type="match status" value="1"/>
</dbReference>
<evidence type="ECO:0000259" key="6">
    <source>
        <dbReference type="Pfam" id="PF04932"/>
    </source>
</evidence>
<feature type="transmembrane region" description="Helical" evidence="5">
    <location>
        <begin position="249"/>
        <end position="267"/>
    </location>
</feature>
<feature type="transmembrane region" description="Helical" evidence="5">
    <location>
        <begin position="333"/>
        <end position="356"/>
    </location>
</feature>
<evidence type="ECO:0000256" key="5">
    <source>
        <dbReference type="SAM" id="Phobius"/>
    </source>
</evidence>
<proteinExistence type="predicted"/>
<feature type="transmembrane region" description="Helical" evidence="5">
    <location>
        <begin position="203"/>
        <end position="220"/>
    </location>
</feature>
<feature type="transmembrane region" description="Helical" evidence="5">
    <location>
        <begin position="52"/>
        <end position="69"/>
    </location>
</feature>
<dbReference type="EMBL" id="DWZD01000022">
    <property type="protein sequence ID" value="HJA78655.1"/>
    <property type="molecule type" value="Genomic_DNA"/>
</dbReference>
<comment type="subcellular location">
    <subcellularLocation>
        <location evidence="1">Membrane</location>
        <topology evidence="1">Multi-pass membrane protein</topology>
    </subcellularLocation>
</comment>
<name>A0A9D2HM94_9BACT</name>
<gene>
    <name evidence="7" type="ORF">H9784_03645</name>
</gene>
<keyword evidence="4 5" id="KW-0472">Membrane</keyword>
<evidence type="ECO:0000313" key="7">
    <source>
        <dbReference type="EMBL" id="HJA78655.1"/>
    </source>
</evidence>
<feature type="transmembrane region" description="Helical" evidence="5">
    <location>
        <begin position="178"/>
        <end position="196"/>
    </location>
</feature>
<feature type="transmembrane region" description="Helical" evidence="5">
    <location>
        <begin position="376"/>
        <end position="396"/>
    </location>
</feature>
<dbReference type="Pfam" id="PF04932">
    <property type="entry name" value="Wzy_C"/>
    <property type="match status" value="1"/>
</dbReference>
<dbReference type="InterPro" id="IPR007016">
    <property type="entry name" value="O-antigen_ligase-rel_domated"/>
</dbReference>
<dbReference type="GO" id="GO:0016874">
    <property type="term" value="F:ligase activity"/>
    <property type="evidence" value="ECO:0007669"/>
    <property type="project" value="UniProtKB-KW"/>
</dbReference>
<sequence length="447" mass="50475">MRNPVSCFRTNILHKGQELWRENRAEFWFRALFWTFWLSVVTFPIGYTARDVFPLLCVVFLVGYYRHAWARSVWRRLGVRPLFYCLWAMILLGVVCSGDVWDSLKHAGTGLNKGFILPIIAMECVRDARDLRRLVWACVAACVWQGLDGVWQAWTGYDIMGYPLRFGRLTGTLGDYEVGNYIALAIIPAFGCRYLLRRRLGPAGSFFACALLLTPAFFLLQGASARSGVLAVASAFVFWWLLTRGRRNFLALSGAVFVMLCFALLQASRMSPETVANDGRWSLWYLGWRVFCEHPFFGAGAGQYNAAFRALGLVPAKDVITISHPHNLYLDILYAHGLVGFALGMTFLAGFAWWGYRHIRQRLLMRHDGDADRREYWILAGWFWVGYMGWLVNGIFGHDFYRIWWLAQAMCLLGIFIGAIVNGSGAVGEAPPEAAGEAPPEKADGAP</sequence>
<evidence type="ECO:0000256" key="2">
    <source>
        <dbReference type="ARBA" id="ARBA00022692"/>
    </source>
</evidence>
<feature type="domain" description="O-antigen ligase-related" evidence="6">
    <location>
        <begin position="216"/>
        <end position="343"/>
    </location>
</feature>
<keyword evidence="3 5" id="KW-1133">Transmembrane helix</keyword>
<reference evidence="7" key="1">
    <citation type="journal article" date="2021" name="PeerJ">
        <title>Extensive microbial diversity within the chicken gut microbiome revealed by metagenomics and culture.</title>
        <authorList>
            <person name="Gilroy R."/>
            <person name="Ravi A."/>
            <person name="Getino M."/>
            <person name="Pursley I."/>
            <person name="Horton D.L."/>
            <person name="Alikhan N.F."/>
            <person name="Baker D."/>
            <person name="Gharbi K."/>
            <person name="Hall N."/>
            <person name="Watson M."/>
            <person name="Adriaenssens E.M."/>
            <person name="Foster-Nyarko E."/>
            <person name="Jarju S."/>
            <person name="Secka A."/>
            <person name="Antonio M."/>
            <person name="Oren A."/>
            <person name="Chaudhuri R.R."/>
            <person name="La Ragione R."/>
            <person name="Hildebrand F."/>
            <person name="Pallen M.J."/>
        </authorList>
    </citation>
    <scope>NUCLEOTIDE SEQUENCE</scope>
    <source>
        <strain evidence="7">5032</strain>
    </source>
</reference>
<accession>A0A9D2HM94</accession>
<feature type="transmembrane region" description="Helical" evidence="5">
    <location>
        <begin position="226"/>
        <end position="242"/>
    </location>
</feature>
<feature type="transmembrane region" description="Helical" evidence="5">
    <location>
        <begin position="27"/>
        <end position="46"/>
    </location>
</feature>